<evidence type="ECO:0000256" key="1">
    <source>
        <dbReference type="SAM" id="Phobius"/>
    </source>
</evidence>
<keyword evidence="1" id="KW-1133">Transmembrane helix</keyword>
<feature type="transmembrane region" description="Helical" evidence="1">
    <location>
        <begin position="12"/>
        <end position="29"/>
    </location>
</feature>
<keyword evidence="1" id="KW-0812">Transmembrane</keyword>
<feature type="transmembrane region" description="Helical" evidence="1">
    <location>
        <begin position="327"/>
        <end position="347"/>
    </location>
</feature>
<keyword evidence="3" id="KW-1185">Reference proteome</keyword>
<feature type="transmembrane region" description="Helical" evidence="1">
    <location>
        <begin position="97"/>
        <end position="118"/>
    </location>
</feature>
<feature type="transmembrane region" description="Helical" evidence="1">
    <location>
        <begin position="41"/>
        <end position="60"/>
    </location>
</feature>
<name>A0ABR7JCA3_9FLAO</name>
<feature type="transmembrane region" description="Helical" evidence="1">
    <location>
        <begin position="72"/>
        <end position="91"/>
    </location>
</feature>
<feature type="transmembrane region" description="Helical" evidence="1">
    <location>
        <begin position="220"/>
        <end position="245"/>
    </location>
</feature>
<evidence type="ECO:0000313" key="2">
    <source>
        <dbReference type="EMBL" id="MBC5861970.1"/>
    </source>
</evidence>
<feature type="transmembrane region" description="Helical" evidence="1">
    <location>
        <begin position="196"/>
        <end position="213"/>
    </location>
</feature>
<sequence length="402" mass="45640">MKNVLKIKLTNVKCREIVFLLAVFLLVVIPKGGFKIAGIPITWGYLFLGFLSVLSLFIIGFKSQFKVPNKAFIAYVATLPFVAYFTLHLLINGYQGSLGNLISFYVSFVFLPLLFYIFLSSFLKKINTAYMANIISQAVFIVALYGIFLFVYKQVVGHFLEIPYLTVNAGDLGELDSSKFNQRGSVSKLISTYNNGNIFGVCTLMLFPIFYEYTKSKIKIIIVVLALLLTLSRTVWIGLIFYFLFLYRNQVLKLLKVYLLGGLLLLFLGSIIMTRYFQYGSLGGFILDSNLGGRILQIRKSNEITFFGSTVYNAIEEIVYLSIFKQFGLVGLALFCLSFFTPVYLFLKTKNNNFIYFMGVITYLFVCLSDGCILLIPTLAFFYFICVMTFIRDNGSQQQDIA</sequence>
<accession>A0ABR7JCA3</accession>
<dbReference type="Proteomes" id="UP000621670">
    <property type="component" value="Unassembled WGS sequence"/>
</dbReference>
<dbReference type="EMBL" id="JACRUM010000001">
    <property type="protein sequence ID" value="MBC5861970.1"/>
    <property type="molecule type" value="Genomic_DNA"/>
</dbReference>
<dbReference type="PANTHER" id="PTHR37422">
    <property type="entry name" value="TEICHURONIC ACID BIOSYNTHESIS PROTEIN TUAE"/>
    <property type="match status" value="1"/>
</dbReference>
<dbReference type="RefSeq" id="WP_166132635.1">
    <property type="nucleotide sequence ID" value="NZ_JAAOBY010000001.1"/>
</dbReference>
<feature type="transmembrane region" description="Helical" evidence="1">
    <location>
        <begin position="353"/>
        <end position="386"/>
    </location>
</feature>
<reference evidence="2 3" key="1">
    <citation type="submission" date="2020-08" db="EMBL/GenBank/DDBJ databases">
        <title>Description of novel Flavobacterium F-400 isolate.</title>
        <authorList>
            <person name="Saticioglu I."/>
            <person name="Duman M."/>
            <person name="Altun S."/>
        </authorList>
    </citation>
    <scope>NUCLEOTIDE SEQUENCE [LARGE SCALE GENOMIC DNA]</scope>
    <source>
        <strain evidence="2 3">F-400</strain>
    </source>
</reference>
<dbReference type="PANTHER" id="PTHR37422:SF17">
    <property type="entry name" value="O-ANTIGEN LIGASE"/>
    <property type="match status" value="1"/>
</dbReference>
<keyword evidence="1" id="KW-0472">Membrane</keyword>
<feature type="transmembrane region" description="Helical" evidence="1">
    <location>
        <begin position="257"/>
        <end position="277"/>
    </location>
</feature>
<feature type="transmembrane region" description="Helical" evidence="1">
    <location>
        <begin position="130"/>
        <end position="152"/>
    </location>
</feature>
<evidence type="ECO:0000313" key="3">
    <source>
        <dbReference type="Proteomes" id="UP000621670"/>
    </source>
</evidence>
<organism evidence="2 3">
    <name type="scientific">Flavobacterium turcicum</name>
    <dbReference type="NCBI Taxonomy" id="2764718"/>
    <lineage>
        <taxon>Bacteria</taxon>
        <taxon>Pseudomonadati</taxon>
        <taxon>Bacteroidota</taxon>
        <taxon>Flavobacteriia</taxon>
        <taxon>Flavobacteriales</taxon>
        <taxon>Flavobacteriaceae</taxon>
        <taxon>Flavobacterium</taxon>
    </lineage>
</organism>
<comment type="caution">
    <text evidence="2">The sequence shown here is derived from an EMBL/GenBank/DDBJ whole genome shotgun (WGS) entry which is preliminary data.</text>
</comment>
<protein>
    <submittedName>
        <fullName evidence="2">Uncharacterized protein</fullName>
    </submittedName>
</protein>
<proteinExistence type="predicted"/>
<gene>
    <name evidence="2" type="ORF">H8R26_00915</name>
</gene>
<dbReference type="InterPro" id="IPR051533">
    <property type="entry name" value="WaaL-like"/>
</dbReference>